<organism evidence="4 5">
    <name type="scientific">Agromyces marinus</name>
    <dbReference type="NCBI Taxonomy" id="1389020"/>
    <lineage>
        <taxon>Bacteria</taxon>
        <taxon>Bacillati</taxon>
        <taxon>Actinomycetota</taxon>
        <taxon>Actinomycetes</taxon>
        <taxon>Micrococcales</taxon>
        <taxon>Microbacteriaceae</taxon>
        <taxon>Agromyces</taxon>
    </lineage>
</organism>
<dbReference type="EMBL" id="AP027734">
    <property type="protein sequence ID" value="BDZ53645.1"/>
    <property type="molecule type" value="Genomic_DNA"/>
</dbReference>
<gene>
    <name evidence="4" type="ORF">GCM10025870_07180</name>
</gene>
<dbReference type="Pfam" id="PF00226">
    <property type="entry name" value="DnaJ"/>
    <property type="match status" value="1"/>
</dbReference>
<evidence type="ECO:0000256" key="2">
    <source>
        <dbReference type="SAM" id="Phobius"/>
    </source>
</evidence>
<evidence type="ECO:0000313" key="4">
    <source>
        <dbReference type="EMBL" id="BDZ53645.1"/>
    </source>
</evidence>
<keyword evidence="2" id="KW-0812">Transmembrane</keyword>
<name>A0ABN6YCI9_9MICO</name>
<accession>A0ABN6YCI9</accession>
<dbReference type="InterPro" id="IPR050817">
    <property type="entry name" value="DjlA_DnaK_co-chaperone"/>
</dbReference>
<dbReference type="RefSeq" id="WP_234661322.1">
    <property type="nucleotide sequence ID" value="NZ_AP027734.1"/>
</dbReference>
<dbReference type="InterPro" id="IPR036869">
    <property type="entry name" value="J_dom_sf"/>
</dbReference>
<feature type="transmembrane region" description="Helical" evidence="2">
    <location>
        <begin position="183"/>
        <end position="203"/>
    </location>
</feature>
<dbReference type="PRINTS" id="PR00625">
    <property type="entry name" value="JDOMAIN"/>
</dbReference>
<reference evidence="5" key="1">
    <citation type="journal article" date="2019" name="Int. J. Syst. Evol. Microbiol.">
        <title>The Global Catalogue of Microorganisms (GCM) 10K type strain sequencing project: providing services to taxonomists for standard genome sequencing and annotation.</title>
        <authorList>
            <consortium name="The Broad Institute Genomics Platform"/>
            <consortium name="The Broad Institute Genome Sequencing Center for Infectious Disease"/>
            <person name="Wu L."/>
            <person name="Ma J."/>
        </authorList>
    </citation>
    <scope>NUCLEOTIDE SEQUENCE [LARGE SCALE GENOMIC DNA]</scope>
    <source>
        <strain evidence="5">NBRC 109019</strain>
    </source>
</reference>
<dbReference type="CDD" id="cd06257">
    <property type="entry name" value="DnaJ"/>
    <property type="match status" value="1"/>
</dbReference>
<keyword evidence="2" id="KW-1133">Transmembrane helix</keyword>
<dbReference type="Proteomes" id="UP001321477">
    <property type="component" value="Chromosome"/>
</dbReference>
<feature type="transmembrane region" description="Helical" evidence="2">
    <location>
        <begin position="158"/>
        <end position="177"/>
    </location>
</feature>
<keyword evidence="5" id="KW-1185">Reference proteome</keyword>
<evidence type="ECO:0000259" key="3">
    <source>
        <dbReference type="PROSITE" id="PS50076"/>
    </source>
</evidence>
<feature type="region of interest" description="Disordered" evidence="1">
    <location>
        <begin position="72"/>
        <end position="104"/>
    </location>
</feature>
<evidence type="ECO:0000256" key="1">
    <source>
        <dbReference type="SAM" id="MobiDB-lite"/>
    </source>
</evidence>
<dbReference type="SUPFAM" id="SSF46565">
    <property type="entry name" value="Chaperone J-domain"/>
    <property type="match status" value="1"/>
</dbReference>
<evidence type="ECO:0000313" key="5">
    <source>
        <dbReference type="Proteomes" id="UP001321477"/>
    </source>
</evidence>
<dbReference type="Gene3D" id="1.10.287.110">
    <property type="entry name" value="DnaJ domain"/>
    <property type="match status" value="1"/>
</dbReference>
<feature type="transmembrane region" description="Helical" evidence="2">
    <location>
        <begin position="106"/>
        <end position="125"/>
    </location>
</feature>
<dbReference type="PROSITE" id="PS50076">
    <property type="entry name" value="DNAJ_2"/>
    <property type="match status" value="1"/>
</dbReference>
<sequence>MAEPDLSREDAARLLGIDRDADAAEVDRAYRRLARDLHPDRLSGASADEVRAANARFSEVTRAYHVLASAPAPGAGRRADTDADTDADGPTVRPAGRRRPRPAPRFSPALFATWTGLLLLGAALSASTGPLLWPFDLWGRLALLVAAAVTTALTRRRWAWWTTLALLAASGVAVIAATTIAGLLGLGAMAIGCVGLAVQAGLVRFPDQD</sequence>
<feature type="transmembrane region" description="Helical" evidence="2">
    <location>
        <begin position="137"/>
        <end position="153"/>
    </location>
</feature>
<protein>
    <recommendedName>
        <fullName evidence="3">J domain-containing protein</fullName>
    </recommendedName>
</protein>
<proteinExistence type="predicted"/>
<keyword evidence="2" id="KW-0472">Membrane</keyword>
<dbReference type="SMART" id="SM00271">
    <property type="entry name" value="DnaJ"/>
    <property type="match status" value="1"/>
</dbReference>
<dbReference type="PANTHER" id="PTHR24074">
    <property type="entry name" value="CO-CHAPERONE PROTEIN DJLA"/>
    <property type="match status" value="1"/>
</dbReference>
<feature type="domain" description="J" evidence="3">
    <location>
        <begin position="10"/>
        <end position="85"/>
    </location>
</feature>
<dbReference type="InterPro" id="IPR001623">
    <property type="entry name" value="DnaJ_domain"/>
</dbReference>